<gene>
    <name evidence="2" type="ORF">KKJ01_10575</name>
</gene>
<reference evidence="2" key="1">
    <citation type="submission" date="2021-08" db="EMBL/GenBank/DDBJ databases">
        <authorList>
            <person name="Papudeshi B."/>
            <person name="Bashey-Visser F."/>
        </authorList>
    </citation>
    <scope>NUCLEOTIDE SEQUENCE</scope>
    <source>
        <strain evidence="2">MC_266_E_2016</strain>
    </source>
</reference>
<evidence type="ECO:0000256" key="1">
    <source>
        <dbReference type="SAM" id="Phobius"/>
    </source>
</evidence>
<dbReference type="RefSeq" id="WP_274712583.1">
    <property type="nucleotide sequence ID" value="NZ_JAILSO010000033.1"/>
</dbReference>
<organism evidence="2 3">
    <name type="scientific">Xenorhabdus bovienii</name>
    <name type="common">Xenorhabdus nematophila subsp. bovienii</name>
    <dbReference type="NCBI Taxonomy" id="40576"/>
    <lineage>
        <taxon>Bacteria</taxon>
        <taxon>Pseudomonadati</taxon>
        <taxon>Pseudomonadota</taxon>
        <taxon>Gammaproteobacteria</taxon>
        <taxon>Enterobacterales</taxon>
        <taxon>Morganellaceae</taxon>
        <taxon>Xenorhabdus</taxon>
    </lineage>
</organism>
<feature type="transmembrane region" description="Helical" evidence="1">
    <location>
        <begin position="20"/>
        <end position="37"/>
    </location>
</feature>
<keyword evidence="1" id="KW-0472">Membrane</keyword>
<dbReference type="AlphaFoldDB" id="A0AAJ1N165"/>
<keyword evidence="1" id="KW-1133">Transmembrane helix</keyword>
<keyword evidence="1" id="KW-0812">Transmembrane</keyword>
<proteinExistence type="predicted"/>
<reference evidence="2" key="2">
    <citation type="journal article" date="2022" name="J. Evol. Biol.">
        <title>Pre- and post-association barriers to host switching in sympatric mutualists.</title>
        <authorList>
            <person name="Dinges Z.M."/>
            <person name="Phillips R.K."/>
            <person name="Lively C.M."/>
            <person name="Bashey F."/>
        </authorList>
    </citation>
    <scope>NUCLEOTIDE SEQUENCE</scope>
    <source>
        <strain evidence="2">MC_266_E_2016</strain>
    </source>
</reference>
<sequence length="95" mass="11326">PLFPGFSLAVLRGVSSLSVGQWWRIIGTFIILAIVILKKTLNRLFILQRKPNWCFVRLRNEKRGGFSTSFYFWYTFLYHLMKISHESCLYKDDYL</sequence>
<accession>A0AAJ1N165</accession>
<feature type="non-terminal residue" evidence="2">
    <location>
        <position position="1"/>
    </location>
</feature>
<evidence type="ECO:0000313" key="2">
    <source>
        <dbReference type="EMBL" id="MDE1478662.1"/>
    </source>
</evidence>
<dbReference type="EMBL" id="JAILSO010000033">
    <property type="protein sequence ID" value="MDE1478662.1"/>
    <property type="molecule type" value="Genomic_DNA"/>
</dbReference>
<comment type="caution">
    <text evidence="2">The sequence shown here is derived from an EMBL/GenBank/DDBJ whole genome shotgun (WGS) entry which is preliminary data.</text>
</comment>
<dbReference type="Proteomes" id="UP001222434">
    <property type="component" value="Unassembled WGS sequence"/>
</dbReference>
<name>A0AAJ1N165_XENBV</name>
<evidence type="ECO:0000313" key="3">
    <source>
        <dbReference type="Proteomes" id="UP001222434"/>
    </source>
</evidence>
<protein>
    <submittedName>
        <fullName evidence="2">Uncharacterized protein</fullName>
    </submittedName>
</protein>